<dbReference type="Pfam" id="PF14226">
    <property type="entry name" value="DIOX_N"/>
    <property type="match status" value="1"/>
</dbReference>
<evidence type="ECO:0000259" key="5">
    <source>
        <dbReference type="Pfam" id="PF03171"/>
    </source>
</evidence>
<sequence length="228" mass="25968">NCIDLSSSDIESSVTLLKQACLDSGFFYVINHGIEEAFMEDVFYQSKRFFSLSTDEKMKLLKNEKHRGYTPIFDETLDREHQINGDYKEGYYIGIEVSESDPDAKHAFYGPNRWPSSDILPGWRETMERYHREALSVARAVSRLMALALGLNAEFFDQPQILAKPIALLRLLHYEGRVSEPDKGIYGAGAHSDYGLITLLATDNVPGLQICRNKEAFPQKWEDVPPLK</sequence>
<gene>
    <name evidence="7" type="ORF">M569_16131</name>
</gene>
<dbReference type="Gene3D" id="2.60.120.330">
    <property type="entry name" value="B-lactam Antibiotic, Isopenicillin N Synthase, Chain"/>
    <property type="match status" value="1"/>
</dbReference>
<dbReference type="GO" id="GO:0046872">
    <property type="term" value="F:metal ion binding"/>
    <property type="evidence" value="ECO:0007669"/>
    <property type="project" value="UniProtKB-KW"/>
</dbReference>
<feature type="non-terminal residue" evidence="7">
    <location>
        <position position="228"/>
    </location>
</feature>
<comment type="similarity">
    <text evidence="1">Belongs to the iron/ascorbate-dependent oxidoreductase family.</text>
</comment>
<dbReference type="Pfam" id="PF03171">
    <property type="entry name" value="2OG-FeII_Oxy"/>
    <property type="match status" value="1"/>
</dbReference>
<dbReference type="PRINTS" id="PR00682">
    <property type="entry name" value="IPNSYNTHASE"/>
</dbReference>
<keyword evidence="4" id="KW-0408">Iron</keyword>
<dbReference type="InterPro" id="IPR026992">
    <property type="entry name" value="DIOX_N"/>
</dbReference>
<dbReference type="SUPFAM" id="SSF51197">
    <property type="entry name" value="Clavaminate synthase-like"/>
    <property type="match status" value="1"/>
</dbReference>
<name>S8DH21_9LAMI</name>
<organism evidence="7 8">
    <name type="scientific">Genlisea aurea</name>
    <dbReference type="NCBI Taxonomy" id="192259"/>
    <lineage>
        <taxon>Eukaryota</taxon>
        <taxon>Viridiplantae</taxon>
        <taxon>Streptophyta</taxon>
        <taxon>Embryophyta</taxon>
        <taxon>Tracheophyta</taxon>
        <taxon>Spermatophyta</taxon>
        <taxon>Magnoliopsida</taxon>
        <taxon>eudicotyledons</taxon>
        <taxon>Gunneridae</taxon>
        <taxon>Pentapetalae</taxon>
        <taxon>asterids</taxon>
        <taxon>lamiids</taxon>
        <taxon>Lamiales</taxon>
        <taxon>Lentibulariaceae</taxon>
        <taxon>Genlisea</taxon>
    </lineage>
</organism>
<evidence type="ECO:0000259" key="6">
    <source>
        <dbReference type="Pfam" id="PF14226"/>
    </source>
</evidence>
<dbReference type="Proteomes" id="UP000015453">
    <property type="component" value="Unassembled WGS sequence"/>
</dbReference>
<dbReference type="InterPro" id="IPR027443">
    <property type="entry name" value="IPNS-like_sf"/>
</dbReference>
<evidence type="ECO:0008006" key="9">
    <source>
        <dbReference type="Google" id="ProtNLM"/>
    </source>
</evidence>
<evidence type="ECO:0000256" key="2">
    <source>
        <dbReference type="ARBA" id="ARBA00022723"/>
    </source>
</evidence>
<dbReference type="AlphaFoldDB" id="S8DH21"/>
<dbReference type="OrthoDB" id="288590at2759"/>
<dbReference type="PANTHER" id="PTHR10209">
    <property type="entry name" value="OXIDOREDUCTASE, 2OG-FE II OXYGENASE FAMILY PROTEIN"/>
    <property type="match status" value="1"/>
</dbReference>
<keyword evidence="2" id="KW-0479">Metal-binding</keyword>
<dbReference type="PANTHER" id="PTHR10209:SF867">
    <property type="entry name" value="2-OXOGLUTARATE (2OG) AND FE(II)-DEPENDENT OXYGENASE SUPERFAMILY PROTEIN"/>
    <property type="match status" value="1"/>
</dbReference>
<dbReference type="GO" id="GO:0016706">
    <property type="term" value="F:2-oxoglutarate-dependent dioxygenase activity"/>
    <property type="evidence" value="ECO:0007669"/>
    <property type="project" value="UniProtKB-ARBA"/>
</dbReference>
<evidence type="ECO:0000313" key="7">
    <source>
        <dbReference type="EMBL" id="EPS58682.1"/>
    </source>
</evidence>
<evidence type="ECO:0000256" key="1">
    <source>
        <dbReference type="ARBA" id="ARBA00008056"/>
    </source>
</evidence>
<feature type="domain" description="Non-haem dioxygenase N-terminal" evidence="6">
    <location>
        <begin position="2"/>
        <end position="116"/>
    </location>
</feature>
<proteinExistence type="inferred from homology"/>
<comment type="caution">
    <text evidence="7">The sequence shown here is derived from an EMBL/GenBank/DDBJ whole genome shotgun (WGS) entry which is preliminary data.</text>
</comment>
<protein>
    <recommendedName>
        <fullName evidence="9">Non-haem dioxygenase N-terminal domain-containing protein</fullName>
    </recommendedName>
</protein>
<feature type="domain" description="Isopenicillin N synthase-like Fe(2+) 2OG dioxygenase" evidence="5">
    <location>
        <begin position="172"/>
        <end position="227"/>
    </location>
</feature>
<reference evidence="7 8" key="1">
    <citation type="journal article" date="2013" name="BMC Genomics">
        <title>The miniature genome of a carnivorous plant Genlisea aurea contains a low number of genes and short non-coding sequences.</title>
        <authorList>
            <person name="Leushkin E.V."/>
            <person name="Sutormin R.A."/>
            <person name="Nabieva E.R."/>
            <person name="Penin A.A."/>
            <person name="Kondrashov A.S."/>
            <person name="Logacheva M.D."/>
        </authorList>
    </citation>
    <scope>NUCLEOTIDE SEQUENCE [LARGE SCALE GENOMIC DNA]</scope>
</reference>
<evidence type="ECO:0000256" key="3">
    <source>
        <dbReference type="ARBA" id="ARBA00023002"/>
    </source>
</evidence>
<dbReference type="InterPro" id="IPR044861">
    <property type="entry name" value="IPNS-like_FE2OG_OXY"/>
</dbReference>
<keyword evidence="3" id="KW-0560">Oxidoreductase</keyword>
<evidence type="ECO:0000313" key="8">
    <source>
        <dbReference type="Proteomes" id="UP000015453"/>
    </source>
</evidence>
<evidence type="ECO:0000256" key="4">
    <source>
        <dbReference type="ARBA" id="ARBA00023004"/>
    </source>
</evidence>
<accession>S8DH21</accession>
<keyword evidence="8" id="KW-1185">Reference proteome</keyword>
<dbReference type="EMBL" id="AUSU01008991">
    <property type="protein sequence ID" value="EPS58682.1"/>
    <property type="molecule type" value="Genomic_DNA"/>
</dbReference>
<feature type="non-terminal residue" evidence="7">
    <location>
        <position position="1"/>
    </location>
</feature>